<reference evidence="3" key="1">
    <citation type="submission" date="2021-06" db="EMBL/GenBank/DDBJ databases">
        <authorList>
            <person name="Kallberg Y."/>
            <person name="Tangrot J."/>
            <person name="Rosling A."/>
        </authorList>
    </citation>
    <scope>NUCLEOTIDE SEQUENCE</scope>
    <source>
        <strain evidence="3">UK204</strain>
    </source>
</reference>
<protein>
    <submittedName>
        <fullName evidence="3">10209_t:CDS:1</fullName>
    </submittedName>
</protein>
<feature type="compositionally biased region" description="Polar residues" evidence="1">
    <location>
        <begin position="162"/>
        <end position="200"/>
    </location>
</feature>
<dbReference type="PANTHER" id="PTHR12357">
    <property type="entry name" value="YTH YT521-B HOMOLOGY DOMAIN-CONTAINING"/>
    <property type="match status" value="1"/>
</dbReference>
<evidence type="ECO:0000256" key="1">
    <source>
        <dbReference type="SAM" id="MobiDB-lite"/>
    </source>
</evidence>
<feature type="domain" description="YTH" evidence="2">
    <location>
        <begin position="733"/>
        <end position="867"/>
    </location>
</feature>
<keyword evidence="4" id="KW-1185">Reference proteome</keyword>
<dbReference type="PANTHER" id="PTHR12357:SF89">
    <property type="entry name" value="YTH DOMAIN-CONTAINING FAMILY PROTEIN"/>
    <property type="match status" value="1"/>
</dbReference>
<dbReference type="GO" id="GO:0005737">
    <property type="term" value="C:cytoplasm"/>
    <property type="evidence" value="ECO:0007669"/>
    <property type="project" value="TreeGrafter"/>
</dbReference>
<evidence type="ECO:0000313" key="3">
    <source>
        <dbReference type="EMBL" id="CAG8555081.1"/>
    </source>
</evidence>
<dbReference type="AlphaFoldDB" id="A0A9N9FTF4"/>
<accession>A0A9N9FTF4</accession>
<dbReference type="GO" id="GO:0003729">
    <property type="term" value="F:mRNA binding"/>
    <property type="evidence" value="ECO:0007669"/>
    <property type="project" value="TreeGrafter"/>
</dbReference>
<sequence length="948" mass="101589">MANEQQPPTNSNSPGLQGVPDMEQAVNLTLNDVRQPSQQTDVNGSQTYQTSSKDWEPIKVSRNGANISNPSGSNVHSLGNETLVTGHHHGILISNIKTDSNVLTSYQNASNFGQFSPVKRPPGFNSMSNGISGNTSGGEFNNRASFGHNSDTSPMPVGSGFGRSNSISVIPQSANSGEDGLSYQQTQQNPYTSYGNSFLATSPPPRAGKNNSGFGGMSSDSIKSFGNYENSYFESTLIKNPLSALSEENDHDWDRVIRTPGLEDSPKESIVYKPLRSATLPSQSELNNNIYPSNVATVATSPWVSTSSFTPQNLTNLSSHALNNNGGYFPPQIQQNNDQYTSYNGGLFGSNIRRSSIANNTQSNGLIQDDNSHAKFEHGLGGPLDYYEPTISSNVASPSSPTDLSATFRLPSWSTSVASENSQRRRLDGNGDIVSDDVVTGSMALYDPSNDDIILPQRDTGKYKENKDFGLKLDIRSIQTPNISAPPGLEGIRSPTSPRPGSILTSPTLNADHIEHYYSPTLAGLTSPTLASINASNQNILLGGVREDLSGNTTSNHSIADLTNSLNNMSMGGANGNVVSDLGNVTSPDLSAVQVPGSAVAPKQQAKLSWAAIAKTAPKPPPVNTSPEVLGTAVGAYSAAISTSAVSPTSTYANRPMSAPTGAWPSKANIVGTPTGNGMNNLFVTSNAGLPTPTGLGPLSIPSAPGVAKKDMSSWVSAKGYNPKAFNFKPNHARYFVIKSYTEDDVHKSLKYDIWASTEIGNRRLDKAFRESSDKGPIYLFFSVNASGHFCGMAQMLTPVDYTTSSSVWAQDKWKGVFKVKWIFVKDIPNGQLRHIRVVNNENKPVTNSRDTQELFPEPGREMLKIFFEYRSKTSILDDFEFYDKRQVEMRKDGIAPLVGPTSPGVVTTNPYANLPSQITGNSPNATNINLNGGSGNCSNGSQNDESE</sequence>
<dbReference type="GO" id="GO:0061157">
    <property type="term" value="P:mRNA destabilization"/>
    <property type="evidence" value="ECO:0007669"/>
    <property type="project" value="TreeGrafter"/>
</dbReference>
<feature type="region of interest" description="Disordered" evidence="1">
    <location>
        <begin position="147"/>
        <end position="215"/>
    </location>
</feature>
<evidence type="ECO:0000313" key="4">
    <source>
        <dbReference type="Proteomes" id="UP000789570"/>
    </source>
</evidence>
<evidence type="ECO:0000259" key="2">
    <source>
        <dbReference type="PROSITE" id="PS50882"/>
    </source>
</evidence>
<comment type="caution">
    <text evidence="3">The sequence shown here is derived from an EMBL/GenBank/DDBJ whole genome shotgun (WGS) entry which is preliminary data.</text>
</comment>
<dbReference type="CDD" id="cd21134">
    <property type="entry name" value="YTH"/>
    <property type="match status" value="1"/>
</dbReference>
<dbReference type="InterPro" id="IPR007275">
    <property type="entry name" value="YTH_domain"/>
</dbReference>
<dbReference type="EMBL" id="CAJVPQ010001475">
    <property type="protein sequence ID" value="CAG8555081.1"/>
    <property type="molecule type" value="Genomic_DNA"/>
</dbReference>
<proteinExistence type="predicted"/>
<dbReference type="Pfam" id="PF04146">
    <property type="entry name" value="YTH"/>
    <property type="match status" value="1"/>
</dbReference>
<feature type="region of interest" description="Disordered" evidence="1">
    <location>
        <begin position="1"/>
        <end position="21"/>
    </location>
</feature>
<dbReference type="PROSITE" id="PS50882">
    <property type="entry name" value="YTH"/>
    <property type="match status" value="1"/>
</dbReference>
<gene>
    <name evidence="3" type="ORF">FCALED_LOCUS6316</name>
</gene>
<feature type="compositionally biased region" description="Polar residues" evidence="1">
    <location>
        <begin position="1"/>
        <end position="15"/>
    </location>
</feature>
<organism evidence="3 4">
    <name type="scientific">Funneliformis caledonium</name>
    <dbReference type="NCBI Taxonomy" id="1117310"/>
    <lineage>
        <taxon>Eukaryota</taxon>
        <taxon>Fungi</taxon>
        <taxon>Fungi incertae sedis</taxon>
        <taxon>Mucoromycota</taxon>
        <taxon>Glomeromycotina</taxon>
        <taxon>Glomeromycetes</taxon>
        <taxon>Glomerales</taxon>
        <taxon>Glomeraceae</taxon>
        <taxon>Funneliformis</taxon>
    </lineage>
</organism>
<feature type="region of interest" description="Disordered" evidence="1">
    <location>
        <begin position="33"/>
        <end position="52"/>
    </location>
</feature>
<dbReference type="Proteomes" id="UP000789570">
    <property type="component" value="Unassembled WGS sequence"/>
</dbReference>
<dbReference type="OrthoDB" id="306690at2759"/>
<dbReference type="GO" id="GO:1990247">
    <property type="term" value="F:N6-methyladenosine-containing RNA reader activity"/>
    <property type="evidence" value="ECO:0007669"/>
    <property type="project" value="TreeGrafter"/>
</dbReference>
<dbReference type="Gene3D" id="3.10.590.10">
    <property type="entry name" value="ph1033 like domains"/>
    <property type="match status" value="1"/>
</dbReference>
<dbReference type="InterPro" id="IPR045168">
    <property type="entry name" value="YTH_prot"/>
</dbReference>
<name>A0A9N9FTF4_9GLOM</name>